<name>A0ABX7IH68_9ACTO</name>
<organism evidence="1 2">
    <name type="scientific">Arcanobacterium phocisimile</name>
    <dbReference type="NCBI Taxonomy" id="1302235"/>
    <lineage>
        <taxon>Bacteria</taxon>
        <taxon>Bacillati</taxon>
        <taxon>Actinomycetota</taxon>
        <taxon>Actinomycetes</taxon>
        <taxon>Actinomycetales</taxon>
        <taxon>Actinomycetaceae</taxon>
        <taxon>Arcanobacterium</taxon>
    </lineage>
</organism>
<dbReference type="RefSeq" id="WP_204424945.1">
    <property type="nucleotide sequence ID" value="NZ_CP070228.1"/>
</dbReference>
<evidence type="ECO:0000313" key="2">
    <source>
        <dbReference type="Proteomes" id="UP000602653"/>
    </source>
</evidence>
<evidence type="ECO:0000313" key="1">
    <source>
        <dbReference type="EMBL" id="QRV02478.1"/>
    </source>
</evidence>
<sequence>MTILNKLARPLLATPFILSGIDAVTKPQGHREPARKLWALAQKAGLDKKLGISEPTDTALDLVTRASGAVVTLAGLQLARSRTPRSAALLLGVTQIPLALANNPVWEKKPMAARKKDISGLLSAAGLIGGALIASTDRSGKPSVGWRAARLSERAAESASQRFEQIAPTRS</sequence>
<reference evidence="1 2" key="1">
    <citation type="submission" date="2021-02" db="EMBL/GenBank/DDBJ databases">
        <title>Complete Genome Sequence of Arcanobacterium phocisimile strain DSM 26142T from a harbour seal.</title>
        <authorList>
            <person name="Borowiak M."/>
            <person name="Alssahen M."/>
            <person name="Malorny B."/>
            <person name="Laemmler C."/>
            <person name="Siebert U."/>
            <person name="Ploetz M."/>
            <person name="Abdulmawjood A."/>
        </authorList>
    </citation>
    <scope>NUCLEOTIDE SEQUENCE [LARGE SCALE GENOMIC DNA]</scope>
    <source>
        <strain evidence="1 2">DSM 26142</strain>
    </source>
</reference>
<gene>
    <name evidence="1" type="ORF">JTE88_01595</name>
</gene>
<accession>A0ABX7IH68</accession>
<dbReference type="EMBL" id="CP070228">
    <property type="protein sequence ID" value="QRV02478.1"/>
    <property type="molecule type" value="Genomic_DNA"/>
</dbReference>
<keyword evidence="2" id="KW-1185">Reference proteome</keyword>
<dbReference type="Proteomes" id="UP000602653">
    <property type="component" value="Chromosome"/>
</dbReference>
<protein>
    <submittedName>
        <fullName evidence="1">DoxX family protein</fullName>
    </submittedName>
</protein>
<proteinExistence type="predicted"/>